<dbReference type="AlphaFoldDB" id="A0A3J2D4Y0"/>
<dbReference type="EMBL" id="RNUA01000011">
    <property type="protein sequence ID" value="MHS97302.1"/>
    <property type="molecule type" value="Genomic_DNA"/>
</dbReference>
<accession>A0A3J2D4Y0</accession>
<reference evidence="1" key="1">
    <citation type="submission" date="2018-11" db="EMBL/GenBank/DDBJ databases">
        <authorList>
            <consortium name="PulseNet: The National Subtyping Network for Foodborne Disease Surveillance"/>
            <person name="Tarr C.L."/>
            <person name="Trees E."/>
            <person name="Katz L.S."/>
            <person name="Carleton-Romer H.A."/>
            <person name="Stroika S."/>
            <person name="Kucerova Z."/>
            <person name="Roache K.F."/>
            <person name="Sabol A.L."/>
            <person name="Besser J."/>
            <person name="Gerner-Smidt P."/>
        </authorList>
    </citation>
    <scope>NUCLEOTIDE SEQUENCE [LARGE SCALE GENOMIC DNA]</scope>
    <source>
        <strain evidence="1">PNUSAS059687</strain>
    </source>
</reference>
<organism evidence="1">
    <name type="scientific">Salmonella enterica</name>
    <name type="common">Salmonella choleraesuis</name>
    <dbReference type="NCBI Taxonomy" id="28901"/>
    <lineage>
        <taxon>Bacteria</taxon>
        <taxon>Pseudomonadati</taxon>
        <taxon>Pseudomonadota</taxon>
        <taxon>Gammaproteobacteria</taxon>
        <taxon>Enterobacterales</taxon>
        <taxon>Enterobacteriaceae</taxon>
        <taxon>Salmonella</taxon>
    </lineage>
</organism>
<sequence>MKKDDLRNLHHELKKINRMLNIVKKRLNEGRYRDAENHMRGESVMLGNLADKLHDLTEQQDSNV</sequence>
<comment type="caution">
    <text evidence="1">The sequence shown here is derived from an EMBL/GenBank/DDBJ whole genome shotgun (WGS) entry which is preliminary data.</text>
</comment>
<evidence type="ECO:0000313" key="1">
    <source>
        <dbReference type="EMBL" id="MHS97302.1"/>
    </source>
</evidence>
<name>A0A3J2D4Y0_SALER</name>
<gene>
    <name evidence="1" type="ORF">EEN88_05330</name>
</gene>
<proteinExistence type="predicted"/>
<dbReference type="Proteomes" id="UP000839513">
    <property type="component" value="Unassembled WGS sequence"/>
</dbReference>
<protein>
    <submittedName>
        <fullName evidence="1">Uncharacterized protein</fullName>
    </submittedName>
</protein>